<dbReference type="RefSeq" id="WP_281380777.1">
    <property type="nucleotide sequence ID" value="NZ_JACHGF010000009.1"/>
</dbReference>
<comment type="caution">
    <text evidence="1">The sequence shown here is derived from an EMBL/GenBank/DDBJ whole genome shotgun (WGS) entry which is preliminary data.</text>
</comment>
<proteinExistence type="predicted"/>
<accession>A0A840U3F3</accession>
<gene>
    <name evidence="1" type="ORF">HNQ92_004529</name>
</gene>
<dbReference type="Proteomes" id="UP000557307">
    <property type="component" value="Unassembled WGS sequence"/>
</dbReference>
<evidence type="ECO:0000313" key="2">
    <source>
        <dbReference type="Proteomes" id="UP000557307"/>
    </source>
</evidence>
<name>A0A840U3F3_9BACT</name>
<sequence length="44" mass="5139">MRFGSYQVLGLLTDIQGVASLRKDIRNSERDPKLKEMYTQFGEF</sequence>
<evidence type="ECO:0000313" key="1">
    <source>
        <dbReference type="EMBL" id="MBB5286369.1"/>
    </source>
</evidence>
<protein>
    <submittedName>
        <fullName evidence="1">Uncharacterized protein</fullName>
    </submittedName>
</protein>
<organism evidence="1 2">
    <name type="scientific">Rhabdobacter roseus</name>
    <dbReference type="NCBI Taxonomy" id="1655419"/>
    <lineage>
        <taxon>Bacteria</taxon>
        <taxon>Pseudomonadati</taxon>
        <taxon>Bacteroidota</taxon>
        <taxon>Cytophagia</taxon>
        <taxon>Cytophagales</taxon>
        <taxon>Cytophagaceae</taxon>
        <taxon>Rhabdobacter</taxon>
    </lineage>
</organism>
<dbReference type="EMBL" id="JACHGF010000009">
    <property type="protein sequence ID" value="MBB5286369.1"/>
    <property type="molecule type" value="Genomic_DNA"/>
</dbReference>
<dbReference type="AlphaFoldDB" id="A0A840U3F3"/>
<reference evidence="1 2" key="1">
    <citation type="submission" date="2020-08" db="EMBL/GenBank/DDBJ databases">
        <title>Genomic Encyclopedia of Type Strains, Phase IV (KMG-IV): sequencing the most valuable type-strain genomes for metagenomic binning, comparative biology and taxonomic classification.</title>
        <authorList>
            <person name="Goeker M."/>
        </authorList>
    </citation>
    <scope>NUCLEOTIDE SEQUENCE [LARGE SCALE GENOMIC DNA]</scope>
    <source>
        <strain evidence="1 2">DSM 105074</strain>
    </source>
</reference>
<keyword evidence="2" id="KW-1185">Reference proteome</keyword>